<protein>
    <recommendedName>
        <fullName evidence="3">Tc1-like transposase DDE domain-containing protein</fullName>
    </recommendedName>
</protein>
<evidence type="ECO:0000313" key="2">
    <source>
        <dbReference type="Proteomes" id="UP000469452"/>
    </source>
</evidence>
<evidence type="ECO:0000313" key="1">
    <source>
        <dbReference type="EMBL" id="KAF0709120.1"/>
    </source>
</evidence>
<organism evidence="1 2">
    <name type="scientific">Aphanomyces astaci</name>
    <name type="common">Crayfish plague agent</name>
    <dbReference type="NCBI Taxonomy" id="112090"/>
    <lineage>
        <taxon>Eukaryota</taxon>
        <taxon>Sar</taxon>
        <taxon>Stramenopiles</taxon>
        <taxon>Oomycota</taxon>
        <taxon>Saprolegniomycetes</taxon>
        <taxon>Saprolegniales</taxon>
        <taxon>Verrucalvaceae</taxon>
        <taxon>Aphanomyces</taxon>
    </lineage>
</organism>
<gene>
    <name evidence="1" type="ORF">AaE_012970</name>
</gene>
<dbReference type="EMBL" id="VJMI01018866">
    <property type="protein sequence ID" value="KAF0709120.1"/>
    <property type="molecule type" value="Genomic_DNA"/>
</dbReference>
<evidence type="ECO:0008006" key="3">
    <source>
        <dbReference type="Google" id="ProtNLM"/>
    </source>
</evidence>
<name>A0A6A4ZES6_APHAT</name>
<proteinExistence type="predicted"/>
<dbReference type="Proteomes" id="UP000469452">
    <property type="component" value="Unassembled WGS sequence"/>
</dbReference>
<comment type="caution">
    <text evidence="1">The sequence shown here is derived from an EMBL/GenBank/DDBJ whole genome shotgun (WGS) entry which is preliminary data.</text>
</comment>
<sequence length="162" mass="18403">MRTRSKQKGPTDAKKMRVLVAYEQGEDSRVVAKHNGVAMTTVRRVINKGHNCTYTLTAMKHFIANDFPGTDLSLQTISQPTPGRNAVHHQSCAYRASDMQQRSQQAKAKGVLDTLFQHQQCGDYIVYYDETNFNIYCHRTLRRVKKGQRATFVFPPSKGPNL</sequence>
<reference evidence="1 2" key="1">
    <citation type="submission" date="2019-06" db="EMBL/GenBank/DDBJ databases">
        <title>Genomics analysis of Aphanomyces spp. identifies a new class of oomycete effector associated with host adaptation.</title>
        <authorList>
            <person name="Gaulin E."/>
        </authorList>
    </citation>
    <scope>NUCLEOTIDE SEQUENCE [LARGE SCALE GENOMIC DNA]</scope>
    <source>
        <strain evidence="1 2">E</strain>
    </source>
</reference>
<accession>A0A6A4ZES6</accession>
<dbReference type="AlphaFoldDB" id="A0A6A4ZES6"/>